<dbReference type="GO" id="GO:0016020">
    <property type="term" value="C:membrane"/>
    <property type="evidence" value="ECO:0007669"/>
    <property type="project" value="UniProtKB-SubCell"/>
</dbReference>
<dbReference type="AlphaFoldDB" id="A0A0J8QQT5"/>
<keyword evidence="6 10" id="KW-0067">ATP-binding</keyword>
<dbReference type="EMBL" id="DS268119">
    <property type="protein sequence ID" value="KMU74989.1"/>
    <property type="molecule type" value="Genomic_DNA"/>
</dbReference>
<gene>
    <name evidence="10" type="ORF">CISG_00918</name>
</gene>
<dbReference type="FunFam" id="3.40.50.300:FF:000913">
    <property type="entry name" value="ABC multidrug transporter SitT"/>
    <property type="match status" value="1"/>
</dbReference>
<dbReference type="SMART" id="SM00382">
    <property type="entry name" value="AAA"/>
    <property type="match status" value="1"/>
</dbReference>
<evidence type="ECO:0000256" key="5">
    <source>
        <dbReference type="ARBA" id="ARBA00022741"/>
    </source>
</evidence>
<keyword evidence="7" id="KW-1133">Transmembrane helix</keyword>
<evidence type="ECO:0000256" key="6">
    <source>
        <dbReference type="ARBA" id="ARBA00022840"/>
    </source>
</evidence>
<dbReference type="InterPro" id="IPR017871">
    <property type="entry name" value="ABC_transporter-like_CS"/>
</dbReference>
<dbReference type="InterPro" id="IPR003593">
    <property type="entry name" value="AAA+_ATPase"/>
</dbReference>
<dbReference type="InterPro" id="IPR039421">
    <property type="entry name" value="Type_1_exporter"/>
</dbReference>
<dbReference type="GO" id="GO:0005524">
    <property type="term" value="F:ATP binding"/>
    <property type="evidence" value="ECO:0007669"/>
    <property type="project" value="UniProtKB-KW"/>
</dbReference>
<keyword evidence="3" id="KW-0813">Transport</keyword>
<dbReference type="PROSITE" id="PS50893">
    <property type="entry name" value="ABC_TRANSPORTER_2"/>
    <property type="match status" value="1"/>
</dbReference>
<dbReference type="Proteomes" id="UP000054559">
    <property type="component" value="Unassembled WGS sequence"/>
</dbReference>
<dbReference type="InterPro" id="IPR027417">
    <property type="entry name" value="P-loop_NTPase"/>
</dbReference>
<evidence type="ECO:0000256" key="8">
    <source>
        <dbReference type="ARBA" id="ARBA00023136"/>
    </source>
</evidence>
<evidence type="ECO:0000259" key="9">
    <source>
        <dbReference type="PROSITE" id="PS50893"/>
    </source>
</evidence>
<keyword evidence="8" id="KW-0472">Membrane</keyword>
<evidence type="ECO:0000256" key="1">
    <source>
        <dbReference type="ARBA" id="ARBA00004141"/>
    </source>
</evidence>
<dbReference type="PANTHER" id="PTHR24221">
    <property type="entry name" value="ATP-BINDING CASSETTE SUB-FAMILY B"/>
    <property type="match status" value="1"/>
</dbReference>
<comment type="similarity">
    <text evidence="2">Belongs to the ABC transporter superfamily. ABCB family. Multidrug resistance exporter (TC 3.A.1.201) subfamily.</text>
</comment>
<evidence type="ECO:0000256" key="2">
    <source>
        <dbReference type="ARBA" id="ARBA00007577"/>
    </source>
</evidence>
<evidence type="ECO:0000313" key="10">
    <source>
        <dbReference type="EMBL" id="KMU74989.1"/>
    </source>
</evidence>
<dbReference type="SUPFAM" id="SSF52540">
    <property type="entry name" value="P-loop containing nucleoside triphosphate hydrolases"/>
    <property type="match status" value="1"/>
</dbReference>
<keyword evidence="5" id="KW-0547">Nucleotide-binding</keyword>
<dbReference type="PANTHER" id="PTHR24221:SF641">
    <property type="entry name" value="ABC MULTIDRUG TRANSPORTER MDR4"/>
    <property type="match status" value="1"/>
</dbReference>
<evidence type="ECO:0000256" key="3">
    <source>
        <dbReference type="ARBA" id="ARBA00022448"/>
    </source>
</evidence>
<evidence type="ECO:0000256" key="7">
    <source>
        <dbReference type="ARBA" id="ARBA00022989"/>
    </source>
</evidence>
<comment type="subcellular location">
    <subcellularLocation>
        <location evidence="1">Membrane</location>
        <topology evidence="1">Multi-pass membrane protein</topology>
    </subcellularLocation>
</comment>
<sequence>MEIPPTLKAQLTTTSSKRSPQNESGMGVQFRDVHFSYPTRPDQIALDGLNLNILPGQFCALVGPSGSVIVDGIDITKQRGTSFRDSIALVPQENVLFEGTVAFNIGLGARPGHEATQDEIEEACRLANIHETIVALPNGYQTTCSQEGKQFSGGQRQRLSIARALVRKPRLLLLDESTSALDVESEKQVQDSLAKIARRTTIVAIAHRLNTIHRADRIFFIEDGKCVEQGTHAELLERSSKYRANVIHQSLDT</sequence>
<reference evidence="11" key="1">
    <citation type="journal article" date="2010" name="Genome Res.">
        <title>Population genomic sequencing of Coccidioides fungi reveals recent hybridization and transposon control.</title>
        <authorList>
            <person name="Neafsey D.E."/>
            <person name="Barker B.M."/>
            <person name="Sharpton T.J."/>
            <person name="Stajich J.E."/>
            <person name="Park D.J."/>
            <person name="Whiston E."/>
            <person name="Hung C.-Y."/>
            <person name="McMahan C."/>
            <person name="White J."/>
            <person name="Sykes S."/>
            <person name="Heiman D."/>
            <person name="Young S."/>
            <person name="Zeng Q."/>
            <person name="Abouelleil A."/>
            <person name="Aftuck L."/>
            <person name="Bessette D."/>
            <person name="Brown A."/>
            <person name="FitzGerald M."/>
            <person name="Lui A."/>
            <person name="Macdonald J.P."/>
            <person name="Priest M."/>
            <person name="Orbach M.J."/>
            <person name="Galgiani J.N."/>
            <person name="Kirkland T.N."/>
            <person name="Cole G.T."/>
            <person name="Birren B.W."/>
            <person name="Henn M.R."/>
            <person name="Taylor J.W."/>
            <person name="Rounsley S.D."/>
        </authorList>
    </citation>
    <scope>NUCLEOTIDE SEQUENCE [LARGE SCALE GENOMIC DNA]</scope>
    <source>
        <strain evidence="11">RMSCC 3703</strain>
    </source>
</reference>
<dbReference type="InterPro" id="IPR003439">
    <property type="entry name" value="ABC_transporter-like_ATP-bd"/>
</dbReference>
<keyword evidence="4" id="KW-0812">Transmembrane</keyword>
<evidence type="ECO:0000256" key="4">
    <source>
        <dbReference type="ARBA" id="ARBA00022692"/>
    </source>
</evidence>
<protein>
    <submittedName>
        <fullName evidence="10">Lipid A export ATP-binding/permease protein msbA</fullName>
    </submittedName>
</protein>
<dbReference type="Pfam" id="PF00005">
    <property type="entry name" value="ABC_tran"/>
    <property type="match status" value="1"/>
</dbReference>
<dbReference type="Gene3D" id="3.40.50.300">
    <property type="entry name" value="P-loop containing nucleotide triphosphate hydrolases"/>
    <property type="match status" value="2"/>
</dbReference>
<organism evidence="10 11">
    <name type="scientific">Coccidioides immitis RMSCC 3703</name>
    <dbReference type="NCBI Taxonomy" id="454286"/>
    <lineage>
        <taxon>Eukaryota</taxon>
        <taxon>Fungi</taxon>
        <taxon>Dikarya</taxon>
        <taxon>Ascomycota</taxon>
        <taxon>Pezizomycotina</taxon>
        <taxon>Eurotiomycetes</taxon>
        <taxon>Eurotiomycetidae</taxon>
        <taxon>Onygenales</taxon>
        <taxon>Onygenaceae</taxon>
        <taxon>Coccidioides</taxon>
    </lineage>
</organism>
<dbReference type="InterPro" id="IPR036640">
    <property type="entry name" value="ABC1_TM_sf"/>
</dbReference>
<evidence type="ECO:0000313" key="11">
    <source>
        <dbReference type="Proteomes" id="UP000054559"/>
    </source>
</evidence>
<accession>A0A0J8QQT5</accession>
<proteinExistence type="inferred from homology"/>
<dbReference type="GO" id="GO:0042626">
    <property type="term" value="F:ATPase-coupled transmembrane transporter activity"/>
    <property type="evidence" value="ECO:0007669"/>
    <property type="project" value="TreeGrafter"/>
</dbReference>
<dbReference type="PROSITE" id="PS00211">
    <property type="entry name" value="ABC_TRANSPORTER_1"/>
    <property type="match status" value="1"/>
</dbReference>
<dbReference type="Gene3D" id="1.20.1560.10">
    <property type="entry name" value="ABC transporter type 1, transmembrane domain"/>
    <property type="match status" value="1"/>
</dbReference>
<feature type="domain" description="ABC transporter" evidence="9">
    <location>
        <begin position="28"/>
        <end position="248"/>
    </location>
</feature>
<name>A0A0J8QQT5_COCIT</name>
<dbReference type="STRING" id="454286.A0A0J8QQT5"/>
<dbReference type="GO" id="GO:0016887">
    <property type="term" value="F:ATP hydrolysis activity"/>
    <property type="evidence" value="ECO:0007669"/>
    <property type="project" value="InterPro"/>
</dbReference>